<dbReference type="Proteomes" id="UP000249065">
    <property type="component" value="Unassembled WGS sequence"/>
</dbReference>
<dbReference type="SUPFAM" id="SSF56801">
    <property type="entry name" value="Acetyl-CoA synthetase-like"/>
    <property type="match status" value="1"/>
</dbReference>
<dbReference type="PANTHER" id="PTHR43201:SF5">
    <property type="entry name" value="MEDIUM-CHAIN ACYL-COA LIGASE ACSF2, MITOCHONDRIAL"/>
    <property type="match status" value="1"/>
</dbReference>
<dbReference type="InterPro" id="IPR025110">
    <property type="entry name" value="AMP-bd_C"/>
</dbReference>
<feature type="domain" description="AMP-binding enzyme C-terminal" evidence="6">
    <location>
        <begin position="416"/>
        <end position="491"/>
    </location>
</feature>
<dbReference type="AlphaFoldDB" id="A0A327M7K3"/>
<organism evidence="7 8">
    <name type="scientific">Roseicella frigidaeris</name>
    <dbReference type="NCBI Taxonomy" id="2230885"/>
    <lineage>
        <taxon>Bacteria</taxon>
        <taxon>Pseudomonadati</taxon>
        <taxon>Pseudomonadota</taxon>
        <taxon>Alphaproteobacteria</taxon>
        <taxon>Acetobacterales</taxon>
        <taxon>Roseomonadaceae</taxon>
        <taxon>Roseicella</taxon>
    </lineage>
</organism>
<dbReference type="GO" id="GO:0005524">
    <property type="term" value="F:ATP binding"/>
    <property type="evidence" value="ECO:0007669"/>
    <property type="project" value="UniProtKB-KW"/>
</dbReference>
<dbReference type="PANTHER" id="PTHR43201">
    <property type="entry name" value="ACYL-COA SYNTHETASE"/>
    <property type="match status" value="1"/>
</dbReference>
<evidence type="ECO:0000259" key="5">
    <source>
        <dbReference type="Pfam" id="PF00501"/>
    </source>
</evidence>
<dbReference type="RefSeq" id="WP_111469672.1">
    <property type="nucleotide sequence ID" value="NZ_QLIX01000006.1"/>
</dbReference>
<keyword evidence="8" id="KW-1185">Reference proteome</keyword>
<dbReference type="GO" id="GO:0031956">
    <property type="term" value="F:medium-chain fatty acid-CoA ligase activity"/>
    <property type="evidence" value="ECO:0007669"/>
    <property type="project" value="TreeGrafter"/>
</dbReference>
<dbReference type="Gene3D" id="3.40.50.12780">
    <property type="entry name" value="N-terminal domain of ligase-like"/>
    <property type="match status" value="1"/>
</dbReference>
<dbReference type="OrthoDB" id="9803968at2"/>
<reference evidence="8" key="1">
    <citation type="submission" date="2018-06" db="EMBL/GenBank/DDBJ databases">
        <authorList>
            <person name="Khan S.A."/>
        </authorList>
    </citation>
    <scope>NUCLEOTIDE SEQUENCE [LARGE SCALE GENOMIC DNA]</scope>
    <source>
        <strain evidence="8">DB-1506</strain>
    </source>
</reference>
<proteinExistence type="inferred from homology"/>
<dbReference type="Pfam" id="PF13193">
    <property type="entry name" value="AMP-binding_C"/>
    <property type="match status" value="1"/>
</dbReference>
<gene>
    <name evidence="7" type="ORF">DOO78_10235</name>
</gene>
<keyword evidence="2" id="KW-0436">Ligase</keyword>
<evidence type="ECO:0000256" key="4">
    <source>
        <dbReference type="ARBA" id="ARBA00022840"/>
    </source>
</evidence>
<dbReference type="InterPro" id="IPR045310">
    <property type="entry name" value="Pcs60-like"/>
</dbReference>
<keyword evidence="4" id="KW-0067">ATP-binding</keyword>
<evidence type="ECO:0000259" key="6">
    <source>
        <dbReference type="Pfam" id="PF13193"/>
    </source>
</evidence>
<evidence type="ECO:0000256" key="1">
    <source>
        <dbReference type="ARBA" id="ARBA00006432"/>
    </source>
</evidence>
<dbReference type="GO" id="GO:0006631">
    <property type="term" value="P:fatty acid metabolic process"/>
    <property type="evidence" value="ECO:0007669"/>
    <property type="project" value="TreeGrafter"/>
</dbReference>
<protein>
    <submittedName>
        <fullName evidence="7">AMP-dependent synthetase</fullName>
    </submittedName>
</protein>
<evidence type="ECO:0000256" key="3">
    <source>
        <dbReference type="ARBA" id="ARBA00022741"/>
    </source>
</evidence>
<accession>A0A327M7K3</accession>
<sequence>MTAASTIAALLAAGEAGRPAIRAPERPSLTYDGLRALAERTVAALNSIGIGRGDRVAIVLPNGPEMAAAFVAIACGATTAPLNPAYKEEEFEFYLTDLKAKALVIQQGMESPARAVAARLGVPVVELVPGEAAGAFSLAGGQPGQAARPGMAEAEDVALVLHTSGTTARPKIVPLTQANVTASAASIARTLELTPEDACLNVMPLFHIHGLIAATLASLAAGGAVICTPGFNALKFFGWLDAERPSWYTAVPTMHQAILQRAERNREIIARAPLRFLRSSSASLPAQAMKDLSAAFDAPVIEAYGMTEASHQMCSNPLPPRPQKPGLVGLPAGPEVAIMAEDGRILPQGEIGEVVIRGPNVTKGYEANPEANAKAFTDGWFRTGDQGMFDADGYLMLTGRLKELIKRGGEQVSPLEVDGILSEHPAVAQALTFGIPHPMLGEEVGAAIVLREGMDCTERELRDFAAKHLADFKVPRKVVFLPEIPKGATGKLMRIGLAQKLGITA</sequence>
<dbReference type="InterPro" id="IPR045851">
    <property type="entry name" value="AMP-bd_C_sf"/>
</dbReference>
<dbReference type="Pfam" id="PF00501">
    <property type="entry name" value="AMP-binding"/>
    <property type="match status" value="1"/>
</dbReference>
<comment type="caution">
    <text evidence="7">The sequence shown here is derived from an EMBL/GenBank/DDBJ whole genome shotgun (WGS) entry which is preliminary data.</text>
</comment>
<dbReference type="InterPro" id="IPR000873">
    <property type="entry name" value="AMP-dep_synth/lig_dom"/>
</dbReference>
<name>A0A327M7K3_9PROT</name>
<dbReference type="EMBL" id="QLIX01000006">
    <property type="protein sequence ID" value="RAI58920.1"/>
    <property type="molecule type" value="Genomic_DNA"/>
</dbReference>
<evidence type="ECO:0000313" key="7">
    <source>
        <dbReference type="EMBL" id="RAI58920.1"/>
    </source>
</evidence>
<comment type="similarity">
    <text evidence="1">Belongs to the ATP-dependent AMP-binding enzyme family.</text>
</comment>
<evidence type="ECO:0000256" key="2">
    <source>
        <dbReference type="ARBA" id="ARBA00022598"/>
    </source>
</evidence>
<dbReference type="InterPro" id="IPR042099">
    <property type="entry name" value="ANL_N_sf"/>
</dbReference>
<evidence type="ECO:0000313" key="8">
    <source>
        <dbReference type="Proteomes" id="UP000249065"/>
    </source>
</evidence>
<dbReference type="Gene3D" id="3.30.300.30">
    <property type="match status" value="1"/>
</dbReference>
<feature type="domain" description="AMP-dependent synthetase/ligase" evidence="5">
    <location>
        <begin position="13"/>
        <end position="365"/>
    </location>
</feature>
<dbReference type="CDD" id="cd05926">
    <property type="entry name" value="FACL_fum10p_like"/>
    <property type="match status" value="1"/>
</dbReference>
<keyword evidence="3" id="KW-0547">Nucleotide-binding</keyword>